<name>A0A9W6XKJ4_9STRA</name>
<dbReference type="AlphaFoldDB" id="A0A9W6XKJ4"/>
<evidence type="ECO:0000313" key="3">
    <source>
        <dbReference type="Proteomes" id="UP001165121"/>
    </source>
</evidence>
<accession>A0A9W6XKJ4</accession>
<gene>
    <name evidence="2" type="ORF">Pfra01_001236700</name>
</gene>
<evidence type="ECO:0000313" key="2">
    <source>
        <dbReference type="EMBL" id="GMF40358.1"/>
    </source>
</evidence>
<evidence type="ECO:0000256" key="1">
    <source>
        <dbReference type="SAM" id="MobiDB-lite"/>
    </source>
</evidence>
<comment type="caution">
    <text evidence="2">The sequence shown here is derived from an EMBL/GenBank/DDBJ whole genome shotgun (WGS) entry which is preliminary data.</text>
</comment>
<keyword evidence="3" id="KW-1185">Reference proteome</keyword>
<protein>
    <submittedName>
        <fullName evidence="2">Unnamed protein product</fullName>
    </submittedName>
</protein>
<feature type="region of interest" description="Disordered" evidence="1">
    <location>
        <begin position="1"/>
        <end position="56"/>
    </location>
</feature>
<proteinExistence type="predicted"/>
<sequence>MALARPGSVGHPSRDPSRHGVPVFYRRHDRAEAIAPPAKERPEREQPPLAHSGAEGSAALTCSYNVATKSGSSAASGWAPAFQIMDDPAFHNVCAAPKTITGGPQIPAAS</sequence>
<reference evidence="2" key="1">
    <citation type="submission" date="2023-04" db="EMBL/GenBank/DDBJ databases">
        <title>Phytophthora fragariaefolia NBRC 109709.</title>
        <authorList>
            <person name="Ichikawa N."/>
            <person name="Sato H."/>
            <person name="Tonouchi N."/>
        </authorList>
    </citation>
    <scope>NUCLEOTIDE SEQUENCE</scope>
    <source>
        <strain evidence="2">NBRC 109709</strain>
    </source>
</reference>
<organism evidence="2 3">
    <name type="scientific">Phytophthora fragariaefolia</name>
    <dbReference type="NCBI Taxonomy" id="1490495"/>
    <lineage>
        <taxon>Eukaryota</taxon>
        <taxon>Sar</taxon>
        <taxon>Stramenopiles</taxon>
        <taxon>Oomycota</taxon>
        <taxon>Peronosporomycetes</taxon>
        <taxon>Peronosporales</taxon>
        <taxon>Peronosporaceae</taxon>
        <taxon>Phytophthora</taxon>
    </lineage>
</organism>
<dbReference type="Proteomes" id="UP001165121">
    <property type="component" value="Unassembled WGS sequence"/>
</dbReference>
<dbReference type="EMBL" id="BSXT01001240">
    <property type="protein sequence ID" value="GMF40358.1"/>
    <property type="molecule type" value="Genomic_DNA"/>
</dbReference>